<feature type="non-terminal residue" evidence="2">
    <location>
        <position position="1"/>
    </location>
</feature>
<evidence type="ECO:0000313" key="2">
    <source>
        <dbReference type="EMBL" id="KAF9922582.1"/>
    </source>
</evidence>
<accession>A0A9P6LS01</accession>
<feature type="region of interest" description="Disordered" evidence="1">
    <location>
        <begin position="203"/>
        <end position="246"/>
    </location>
</feature>
<evidence type="ECO:0000256" key="1">
    <source>
        <dbReference type="SAM" id="MobiDB-lite"/>
    </source>
</evidence>
<protein>
    <submittedName>
        <fullName evidence="2">Uncharacterized protein</fullName>
    </submittedName>
</protein>
<dbReference type="AlphaFoldDB" id="A0A9P6LS01"/>
<sequence length="318" mass="35456">PSLPFGLDSSRCKNCSKKGKHRHSLLDYHHIGNSVKLCDAIKVPVIKIKSPLNEVVVSKIDDEETPKTEATREKSDLESPKKFFDSIDESDGVNAPGGPNNMAAVLNRAPDVKEHITTAWTLYHGATGFINRMRRFTRKLLFLSAHNPATYQAKLMQERFYFKSYPGPNILVQEFSYLRGLTALIKNILADLNDHMAHIEAKAKETSEDLESESDITSATGTTRKREARNHLASSSGATKRPRTNAPSLLEDIRDFSSIINPISLYIGSDGLTTDPPPREDPKLNLTMFVLLEGSVWKDDSQHFSVARQIDNILAANQ</sequence>
<proteinExistence type="predicted"/>
<feature type="non-terminal residue" evidence="2">
    <location>
        <position position="318"/>
    </location>
</feature>
<dbReference type="EMBL" id="JAAAHW010010827">
    <property type="protein sequence ID" value="KAF9922582.1"/>
    <property type="molecule type" value="Genomic_DNA"/>
</dbReference>
<name>A0A9P6LS01_9FUNG</name>
<gene>
    <name evidence="2" type="ORF">BGZ65_009472</name>
</gene>
<evidence type="ECO:0000313" key="3">
    <source>
        <dbReference type="Proteomes" id="UP000749646"/>
    </source>
</evidence>
<organism evidence="2 3">
    <name type="scientific">Modicella reniformis</name>
    <dbReference type="NCBI Taxonomy" id="1440133"/>
    <lineage>
        <taxon>Eukaryota</taxon>
        <taxon>Fungi</taxon>
        <taxon>Fungi incertae sedis</taxon>
        <taxon>Mucoromycota</taxon>
        <taxon>Mortierellomycotina</taxon>
        <taxon>Mortierellomycetes</taxon>
        <taxon>Mortierellales</taxon>
        <taxon>Mortierellaceae</taxon>
        <taxon>Modicella</taxon>
    </lineage>
</organism>
<keyword evidence="3" id="KW-1185">Reference proteome</keyword>
<comment type="caution">
    <text evidence="2">The sequence shown here is derived from an EMBL/GenBank/DDBJ whole genome shotgun (WGS) entry which is preliminary data.</text>
</comment>
<reference evidence="2" key="1">
    <citation type="journal article" date="2020" name="Fungal Divers.">
        <title>Resolving the Mortierellaceae phylogeny through synthesis of multi-gene phylogenetics and phylogenomics.</title>
        <authorList>
            <person name="Vandepol N."/>
            <person name="Liber J."/>
            <person name="Desiro A."/>
            <person name="Na H."/>
            <person name="Kennedy M."/>
            <person name="Barry K."/>
            <person name="Grigoriev I.V."/>
            <person name="Miller A.N."/>
            <person name="O'Donnell K."/>
            <person name="Stajich J.E."/>
            <person name="Bonito G."/>
        </authorList>
    </citation>
    <scope>NUCLEOTIDE SEQUENCE</scope>
    <source>
        <strain evidence="2">MES-2147</strain>
    </source>
</reference>
<dbReference type="Proteomes" id="UP000749646">
    <property type="component" value="Unassembled WGS sequence"/>
</dbReference>